<gene>
    <name evidence="1" type="ORF">NK718_12340</name>
</gene>
<dbReference type="RefSeq" id="WP_254742548.1">
    <property type="nucleotide sequence ID" value="NZ_JANCLU010000011.1"/>
</dbReference>
<evidence type="ECO:0000313" key="2">
    <source>
        <dbReference type="Proteomes" id="UP001205890"/>
    </source>
</evidence>
<comment type="caution">
    <text evidence="1">The sequence shown here is derived from an EMBL/GenBank/DDBJ whole genome shotgun (WGS) entry which is preliminary data.</text>
</comment>
<dbReference type="Proteomes" id="UP001205890">
    <property type="component" value="Unassembled WGS sequence"/>
</dbReference>
<protein>
    <submittedName>
        <fullName evidence="1">Polyhydroxyalkanoic acid system family protein</fullName>
    </submittedName>
</protein>
<organism evidence="1 2">
    <name type="scientific">Alsobacter ponti</name>
    <dbReference type="NCBI Taxonomy" id="2962936"/>
    <lineage>
        <taxon>Bacteria</taxon>
        <taxon>Pseudomonadati</taxon>
        <taxon>Pseudomonadota</taxon>
        <taxon>Alphaproteobacteria</taxon>
        <taxon>Hyphomicrobiales</taxon>
        <taxon>Alsobacteraceae</taxon>
        <taxon>Alsobacter</taxon>
    </lineage>
</organism>
<name>A0ABT1LCT9_9HYPH</name>
<dbReference type="InterPro" id="IPR013433">
    <property type="entry name" value="PHA_gran_rgn"/>
</dbReference>
<evidence type="ECO:0000313" key="1">
    <source>
        <dbReference type="EMBL" id="MCP8939307.1"/>
    </source>
</evidence>
<proteinExistence type="predicted"/>
<sequence length="112" mass="12460">MTRPLVVTVSHDLGQEQAEARLRSRIDSVRRTLDSYKIAVLRESWTGNRLDFAVRALGQTAEGAVDVFDDHVRIEVRLPWLLAAFAERASGLLRSRGKLLLGHEGGERKPGA</sequence>
<keyword evidence="2" id="KW-1185">Reference proteome</keyword>
<dbReference type="EMBL" id="JANCLU010000011">
    <property type="protein sequence ID" value="MCP8939307.1"/>
    <property type="molecule type" value="Genomic_DNA"/>
</dbReference>
<reference evidence="1 2" key="1">
    <citation type="submission" date="2022-07" db="EMBL/GenBank/DDBJ databases">
        <authorList>
            <person name="Li W.-J."/>
            <person name="Deng Q.-Q."/>
        </authorList>
    </citation>
    <scope>NUCLEOTIDE SEQUENCE [LARGE SCALE GENOMIC DNA]</scope>
    <source>
        <strain evidence="1 2">SYSU M60028</strain>
    </source>
</reference>
<dbReference type="Pfam" id="PF09650">
    <property type="entry name" value="PHA_gran_rgn"/>
    <property type="match status" value="1"/>
</dbReference>
<accession>A0ABT1LCT9</accession>